<organism evidence="2 3">
    <name type="scientific">Protopolystoma xenopodis</name>
    <dbReference type="NCBI Taxonomy" id="117903"/>
    <lineage>
        <taxon>Eukaryota</taxon>
        <taxon>Metazoa</taxon>
        <taxon>Spiralia</taxon>
        <taxon>Lophotrochozoa</taxon>
        <taxon>Platyhelminthes</taxon>
        <taxon>Monogenea</taxon>
        <taxon>Polyopisthocotylea</taxon>
        <taxon>Polystomatidea</taxon>
        <taxon>Polystomatidae</taxon>
        <taxon>Protopolystoma</taxon>
    </lineage>
</organism>
<dbReference type="EMBL" id="CAAALY010031846">
    <property type="protein sequence ID" value="VEL17268.1"/>
    <property type="molecule type" value="Genomic_DNA"/>
</dbReference>
<feature type="region of interest" description="Disordered" evidence="1">
    <location>
        <begin position="1"/>
        <end position="35"/>
    </location>
</feature>
<feature type="compositionally biased region" description="Low complexity" evidence="1">
    <location>
        <begin position="292"/>
        <end position="309"/>
    </location>
</feature>
<proteinExistence type="predicted"/>
<dbReference type="AlphaFoldDB" id="A0A3S5A1I3"/>
<comment type="caution">
    <text evidence="2">The sequence shown here is derived from an EMBL/GenBank/DDBJ whole genome shotgun (WGS) entry which is preliminary data.</text>
</comment>
<evidence type="ECO:0000313" key="3">
    <source>
        <dbReference type="Proteomes" id="UP000784294"/>
    </source>
</evidence>
<reference evidence="2" key="1">
    <citation type="submission" date="2018-11" db="EMBL/GenBank/DDBJ databases">
        <authorList>
            <consortium name="Pathogen Informatics"/>
        </authorList>
    </citation>
    <scope>NUCLEOTIDE SEQUENCE</scope>
</reference>
<gene>
    <name evidence="2" type="ORF">PXEA_LOCUS10708</name>
</gene>
<accession>A0A3S5A1I3</accession>
<feature type="region of interest" description="Disordered" evidence="1">
    <location>
        <begin position="50"/>
        <end position="142"/>
    </location>
</feature>
<feature type="compositionally biased region" description="Low complexity" evidence="1">
    <location>
        <begin position="1"/>
        <end position="26"/>
    </location>
</feature>
<keyword evidence="3" id="KW-1185">Reference proteome</keyword>
<name>A0A3S5A1I3_9PLAT</name>
<feature type="region of interest" description="Disordered" evidence="1">
    <location>
        <begin position="251"/>
        <end position="324"/>
    </location>
</feature>
<sequence length="633" mass="64179">MGTIAGASSSQSQTSGSQGHHSLQQAPQTPPGTSLALSGTCNCFATTPTTATTTMSSTGSRPFARAPGSERSAQYRNAVATASGIDTTTALPPSLPLAAEPRSHPNHVDSSPASSPIIQTSVPTTPVKRPGSPRSSCLEDISTGPVSAATNMATSEPLVSLPAAPPTLGNTYLMGSSLVTNSASGFMTAGMDSSLVNSAWSAVGDVLSGESMMGSSFLNSQSQQLSGGFEMLQSRVPSSVDHLTLNTFAPNSLSQSASGMRSQMQGSHNHIQPPPPSIASALGSVQQRRIIQQTPHQVLPQQQQQLVSSLHHHGPGGSWAQLPPSSLDLPAYPLPQSQQMHPFAIGNSGSASVANQFALPPPSQTGLSDPKSAAAAAAMAAMLAGNFRPDFGTHSSTPGVTGPSSPFSDISGYPEASLDGQVARLPGFRHYPFTATPSVSFSSAGQSSMAANGGVYSPTGSLPLSRHAVQSSAGRATSSPVFSVPPPNATSGASLIDALAGPTHGLVNGLAAASGCQASAYPTALTTLANPGEIHAAFQASVTGMAATQSTPAIFAQPSHLGPAYPANGMTRLGPHPSQLGPVNSASGFMSHAPPGNQFAQLPSVGIGSASFHQHPEGLVNCKRLPFIPYCNL</sequence>
<evidence type="ECO:0000313" key="2">
    <source>
        <dbReference type="EMBL" id="VEL17268.1"/>
    </source>
</evidence>
<feature type="compositionally biased region" description="Polar residues" evidence="1">
    <location>
        <begin position="108"/>
        <end position="124"/>
    </location>
</feature>
<dbReference type="Proteomes" id="UP000784294">
    <property type="component" value="Unassembled WGS sequence"/>
</dbReference>
<protein>
    <submittedName>
        <fullName evidence="2">Uncharacterized protein</fullName>
    </submittedName>
</protein>
<feature type="compositionally biased region" description="Polar residues" evidence="1">
    <location>
        <begin position="251"/>
        <end position="270"/>
    </location>
</feature>
<feature type="compositionally biased region" description="Low complexity" evidence="1">
    <location>
        <begin position="87"/>
        <end position="99"/>
    </location>
</feature>
<evidence type="ECO:0000256" key="1">
    <source>
        <dbReference type="SAM" id="MobiDB-lite"/>
    </source>
</evidence>